<dbReference type="EMBL" id="FQVN01000002">
    <property type="protein sequence ID" value="SHF01346.1"/>
    <property type="molecule type" value="Genomic_DNA"/>
</dbReference>
<reference evidence="2 3" key="1">
    <citation type="submission" date="2016-11" db="EMBL/GenBank/DDBJ databases">
        <authorList>
            <person name="Jaros S."/>
            <person name="Januszkiewicz K."/>
            <person name="Wedrychowicz H."/>
        </authorList>
    </citation>
    <scope>NUCLEOTIDE SEQUENCE [LARGE SCALE GENOMIC DNA]</scope>
    <source>
        <strain evidence="2 3">DSM 44523</strain>
    </source>
</reference>
<keyword evidence="3" id="KW-1185">Reference proteome</keyword>
<gene>
    <name evidence="2" type="ORF">SAMN05444320_102255</name>
</gene>
<feature type="domain" description="HTH cro/C1-type" evidence="1">
    <location>
        <begin position="12"/>
        <end position="65"/>
    </location>
</feature>
<dbReference type="OrthoDB" id="4516646at2"/>
<dbReference type="Pfam" id="PF13560">
    <property type="entry name" value="HTH_31"/>
    <property type="match status" value="1"/>
</dbReference>
<dbReference type="Proteomes" id="UP000184501">
    <property type="component" value="Unassembled WGS sequence"/>
</dbReference>
<name>A0A1M4Y6V0_STRHI</name>
<dbReference type="SUPFAM" id="SSF47413">
    <property type="entry name" value="lambda repressor-like DNA-binding domains"/>
    <property type="match status" value="1"/>
</dbReference>
<dbReference type="RefSeq" id="WP_073480538.1">
    <property type="nucleotide sequence ID" value="NZ_FQVN01000002.1"/>
</dbReference>
<dbReference type="CDD" id="cd00093">
    <property type="entry name" value="HTH_XRE"/>
    <property type="match status" value="1"/>
</dbReference>
<dbReference type="InterPro" id="IPR001387">
    <property type="entry name" value="Cro/C1-type_HTH"/>
</dbReference>
<dbReference type="AlphaFoldDB" id="A0A1M4Y6V0"/>
<dbReference type="SMART" id="SM00530">
    <property type="entry name" value="HTH_XRE"/>
    <property type="match status" value="1"/>
</dbReference>
<evidence type="ECO:0000313" key="3">
    <source>
        <dbReference type="Proteomes" id="UP000184501"/>
    </source>
</evidence>
<dbReference type="STRING" id="2017.SAMN05444320_102255"/>
<organism evidence="2 3">
    <name type="scientific">Streptoalloteichus hindustanus</name>
    <dbReference type="NCBI Taxonomy" id="2017"/>
    <lineage>
        <taxon>Bacteria</taxon>
        <taxon>Bacillati</taxon>
        <taxon>Actinomycetota</taxon>
        <taxon>Actinomycetes</taxon>
        <taxon>Pseudonocardiales</taxon>
        <taxon>Pseudonocardiaceae</taxon>
        <taxon>Streptoalloteichus</taxon>
    </lineage>
</organism>
<evidence type="ECO:0000259" key="1">
    <source>
        <dbReference type="PROSITE" id="PS50943"/>
    </source>
</evidence>
<sequence>MDSDEVLIGRRLRALRGKRSLAATAELAGISQSYLSRLERGERQINSRHLLEALADALRVAPSELMAFPFPSRDPVTAEAQAAISGVETALSEYRLGEPSDVEPRPWPVIAAELRRLNQELRPACDYAAQGLVLPRLLAELHAVHEAGGEHRTDALLGLMDCYHTATVLTKNLGAQGLPQLAALHAQMVADALGSPEWAGLAAWLRAHALGGSDRPRQVTISMRAANSLQSELGSPEVAQVYGMLHLSCALAAAAKRQADDAEAHLREAEEIASRLPEVGTFGSLYFGRANIAIWRVSIGTELGWGPKVAEAAEAARPDAVPSAARQAMYWADLGRALVESPKTRERGVLALRRAEDIAPQRIRTNALVRASVTELANRAKRDALGRELRGMVHRMGVRLG</sequence>
<dbReference type="PROSITE" id="PS50943">
    <property type="entry name" value="HTH_CROC1"/>
    <property type="match status" value="1"/>
</dbReference>
<proteinExistence type="predicted"/>
<evidence type="ECO:0000313" key="2">
    <source>
        <dbReference type="EMBL" id="SHF01346.1"/>
    </source>
</evidence>
<dbReference type="Gene3D" id="1.10.260.40">
    <property type="entry name" value="lambda repressor-like DNA-binding domains"/>
    <property type="match status" value="1"/>
</dbReference>
<dbReference type="GO" id="GO:0003677">
    <property type="term" value="F:DNA binding"/>
    <property type="evidence" value="ECO:0007669"/>
    <property type="project" value="InterPro"/>
</dbReference>
<protein>
    <submittedName>
        <fullName evidence="2">Transcriptional regulator, contains XRE-family HTH domain</fullName>
    </submittedName>
</protein>
<dbReference type="InterPro" id="IPR010982">
    <property type="entry name" value="Lambda_DNA-bd_dom_sf"/>
</dbReference>
<accession>A0A1M4Y6V0</accession>